<dbReference type="Proteomes" id="UP000612746">
    <property type="component" value="Unassembled WGS sequence"/>
</dbReference>
<name>A0A8H7URE2_9FUNG</name>
<feature type="compositionally biased region" description="Basic and acidic residues" evidence="2">
    <location>
        <begin position="119"/>
        <end position="133"/>
    </location>
</feature>
<sequence length="213" mass="23294">MTSKPSDSLKQELTVALEAAAQSLLATAELIKKVGSLEVTAASELEDGKKKRKAKDPNAPKRPPGSYFLFANDRRSKLASEKPNLNNTEIMALLADEWSKLGEKQKKAWTQKAATAMESYKKEHEAYKAKQADASDDTPAVVEEKKEVPATKGKKRVKAEPKKEEEVEEKTEEEPKKKRGRQSAAAKESKPAAKESKPAAASTKKASKAKKSS</sequence>
<reference evidence="4" key="1">
    <citation type="submission" date="2020-12" db="EMBL/GenBank/DDBJ databases">
        <title>Metabolic potential, ecology and presence of endohyphal bacteria is reflected in genomic diversity of Mucoromycotina.</title>
        <authorList>
            <person name="Muszewska A."/>
            <person name="Okrasinska A."/>
            <person name="Steczkiewicz K."/>
            <person name="Drgas O."/>
            <person name="Orlowska M."/>
            <person name="Perlinska-Lenart U."/>
            <person name="Aleksandrzak-Piekarczyk T."/>
            <person name="Szatraj K."/>
            <person name="Zielenkiewicz U."/>
            <person name="Pilsyk S."/>
            <person name="Malc E."/>
            <person name="Mieczkowski P."/>
            <person name="Kruszewska J.S."/>
            <person name="Biernat P."/>
            <person name="Pawlowska J."/>
        </authorList>
    </citation>
    <scope>NUCLEOTIDE SEQUENCE</scope>
    <source>
        <strain evidence="4">WA0000051536</strain>
    </source>
</reference>
<evidence type="ECO:0000256" key="1">
    <source>
        <dbReference type="PROSITE-ProRule" id="PRU00267"/>
    </source>
</evidence>
<feature type="DNA-binding region" description="HMG box" evidence="1">
    <location>
        <begin position="60"/>
        <end position="128"/>
    </location>
</feature>
<dbReference type="Pfam" id="PF00505">
    <property type="entry name" value="HMG_box"/>
    <property type="match status" value="1"/>
</dbReference>
<gene>
    <name evidence="4" type="ORF">INT44_000936</name>
</gene>
<keyword evidence="1" id="KW-0238">DNA-binding</keyword>
<dbReference type="AlphaFoldDB" id="A0A8H7URE2"/>
<dbReference type="SUPFAM" id="SSF47095">
    <property type="entry name" value="HMG-box"/>
    <property type="match status" value="1"/>
</dbReference>
<dbReference type="OrthoDB" id="1919336at2759"/>
<accession>A0A8H7URE2</accession>
<feature type="compositionally biased region" description="Basic and acidic residues" evidence="2">
    <location>
        <begin position="187"/>
        <end position="197"/>
    </location>
</feature>
<comment type="caution">
    <text evidence="4">The sequence shown here is derived from an EMBL/GenBank/DDBJ whole genome shotgun (WGS) entry which is preliminary data.</text>
</comment>
<dbReference type="SMART" id="SM00398">
    <property type="entry name" value="HMG"/>
    <property type="match status" value="1"/>
</dbReference>
<dbReference type="PANTHER" id="PTHR46912:SF1">
    <property type="entry name" value="HIGH MOBILITY GROUP B PROTEIN 13"/>
    <property type="match status" value="1"/>
</dbReference>
<evidence type="ECO:0000256" key="2">
    <source>
        <dbReference type="SAM" id="MobiDB-lite"/>
    </source>
</evidence>
<dbReference type="PANTHER" id="PTHR46912">
    <property type="entry name" value="HIGH MOBILITY GROUP B PROTEIN 13"/>
    <property type="match status" value="1"/>
</dbReference>
<feature type="region of interest" description="Disordered" evidence="2">
    <location>
        <begin position="104"/>
        <end position="213"/>
    </location>
</feature>
<protein>
    <recommendedName>
        <fullName evidence="3">HMG box domain-containing protein</fullName>
    </recommendedName>
</protein>
<dbReference type="InterPro" id="IPR036910">
    <property type="entry name" value="HMG_box_dom_sf"/>
</dbReference>
<evidence type="ECO:0000313" key="4">
    <source>
        <dbReference type="EMBL" id="KAG2188184.1"/>
    </source>
</evidence>
<keyword evidence="5" id="KW-1185">Reference proteome</keyword>
<dbReference type="InterPro" id="IPR009071">
    <property type="entry name" value="HMG_box_dom"/>
</dbReference>
<feature type="domain" description="HMG box" evidence="3">
    <location>
        <begin position="60"/>
        <end position="128"/>
    </location>
</feature>
<keyword evidence="1" id="KW-0539">Nucleus</keyword>
<feature type="region of interest" description="Disordered" evidence="2">
    <location>
        <begin position="42"/>
        <end position="68"/>
    </location>
</feature>
<evidence type="ECO:0000313" key="5">
    <source>
        <dbReference type="Proteomes" id="UP000612746"/>
    </source>
</evidence>
<dbReference type="GO" id="GO:0005634">
    <property type="term" value="C:nucleus"/>
    <property type="evidence" value="ECO:0007669"/>
    <property type="project" value="UniProtKB-UniRule"/>
</dbReference>
<organism evidence="4 5">
    <name type="scientific">Umbelopsis vinacea</name>
    <dbReference type="NCBI Taxonomy" id="44442"/>
    <lineage>
        <taxon>Eukaryota</taxon>
        <taxon>Fungi</taxon>
        <taxon>Fungi incertae sedis</taxon>
        <taxon>Mucoromycota</taxon>
        <taxon>Mucoromycotina</taxon>
        <taxon>Umbelopsidomycetes</taxon>
        <taxon>Umbelopsidales</taxon>
        <taxon>Umbelopsidaceae</taxon>
        <taxon>Umbelopsis</taxon>
    </lineage>
</organism>
<dbReference type="PROSITE" id="PS50118">
    <property type="entry name" value="HMG_BOX_2"/>
    <property type="match status" value="1"/>
</dbReference>
<dbReference type="GO" id="GO:0003677">
    <property type="term" value="F:DNA binding"/>
    <property type="evidence" value="ECO:0007669"/>
    <property type="project" value="UniProtKB-UniRule"/>
</dbReference>
<dbReference type="Gene3D" id="1.10.30.10">
    <property type="entry name" value="High mobility group box domain"/>
    <property type="match status" value="1"/>
</dbReference>
<dbReference type="EMBL" id="JAEPRA010000002">
    <property type="protein sequence ID" value="KAG2188184.1"/>
    <property type="molecule type" value="Genomic_DNA"/>
</dbReference>
<proteinExistence type="predicted"/>
<dbReference type="InterPro" id="IPR044601">
    <property type="entry name" value="HMGB6/HMGB13"/>
</dbReference>
<evidence type="ECO:0000259" key="3">
    <source>
        <dbReference type="PROSITE" id="PS50118"/>
    </source>
</evidence>